<dbReference type="EMBL" id="ML145133">
    <property type="protein sequence ID" value="TBU57758.1"/>
    <property type="molecule type" value="Genomic_DNA"/>
</dbReference>
<proteinExistence type="predicted"/>
<dbReference type="InterPro" id="IPR045340">
    <property type="entry name" value="DUF6533"/>
</dbReference>
<dbReference type="Proteomes" id="UP000292082">
    <property type="component" value="Unassembled WGS sequence"/>
</dbReference>
<name>A0A4Q9P242_9APHY</name>
<evidence type="ECO:0000313" key="1">
    <source>
        <dbReference type="EMBL" id="TBU57758.1"/>
    </source>
</evidence>
<reference evidence="1 2" key="1">
    <citation type="submission" date="2019-01" db="EMBL/GenBank/DDBJ databases">
        <title>Draft genome sequences of three monokaryotic isolates of the white-rot basidiomycete fungus Dichomitus squalens.</title>
        <authorList>
            <consortium name="DOE Joint Genome Institute"/>
            <person name="Lopez S.C."/>
            <person name="Andreopoulos B."/>
            <person name="Pangilinan J."/>
            <person name="Lipzen A."/>
            <person name="Riley R."/>
            <person name="Ahrendt S."/>
            <person name="Ng V."/>
            <person name="Barry K."/>
            <person name="Daum C."/>
            <person name="Grigoriev I.V."/>
            <person name="Hilden K.S."/>
            <person name="Makela M.R."/>
            <person name="de Vries R.P."/>
        </authorList>
    </citation>
    <scope>NUCLEOTIDE SEQUENCE [LARGE SCALE GENOMIC DNA]</scope>
    <source>
        <strain evidence="1 2">CBS 464.89</strain>
    </source>
</reference>
<organism evidence="1 2">
    <name type="scientific">Dichomitus squalens</name>
    <dbReference type="NCBI Taxonomy" id="114155"/>
    <lineage>
        <taxon>Eukaryota</taxon>
        <taxon>Fungi</taxon>
        <taxon>Dikarya</taxon>
        <taxon>Basidiomycota</taxon>
        <taxon>Agaricomycotina</taxon>
        <taxon>Agaricomycetes</taxon>
        <taxon>Polyporales</taxon>
        <taxon>Polyporaceae</taxon>
        <taxon>Dichomitus</taxon>
    </lineage>
</organism>
<sequence length="344" mass="38380">MSYDPTTVELFHEFLVSDYCLVAANIFYIYDCLITLDIEVEYFWKGPFTGAKALFLANRYVAFVNVIVNYFQLIQFKSDKVRPLESASLIVNSCALFQRAGLALVYLQFLPPAVFSSLRAYALSKNWPLALFILILSLVPYGVNMADYGYGLTGFVDPVFGCLNTDVEPLNISILLSVAFQVTCLITSDVLLIIITWIRLYRRHIFAAVSRSLTFERVLIQNGTLYFIILLVMNVLHLSFSMASISGNGGYSAVTAFTPVVTSTLVSRFLLDLQRTKHKPQHLDIDQSTFIFTESSGLASMNFASRVMGSIGETLAGDTEVDAFEIDALKDMELSQVGQSAERK</sequence>
<dbReference type="Pfam" id="PF20151">
    <property type="entry name" value="DUF6533"/>
    <property type="match status" value="1"/>
</dbReference>
<protein>
    <submittedName>
        <fullName evidence="1">Uncharacterized protein</fullName>
    </submittedName>
</protein>
<dbReference type="AlphaFoldDB" id="A0A4Q9P242"/>
<accession>A0A4Q9P242</accession>
<gene>
    <name evidence="1" type="ORF">BD310DRAFT_820862</name>
</gene>
<evidence type="ECO:0000313" key="2">
    <source>
        <dbReference type="Proteomes" id="UP000292082"/>
    </source>
</evidence>
<keyword evidence="2" id="KW-1185">Reference proteome</keyword>